<gene>
    <name evidence="2" type="ORF">PV04_01165</name>
</gene>
<feature type="compositionally biased region" description="Basic residues" evidence="1">
    <location>
        <begin position="345"/>
        <end position="354"/>
    </location>
</feature>
<evidence type="ECO:0000256" key="1">
    <source>
        <dbReference type="SAM" id="MobiDB-lite"/>
    </source>
</evidence>
<evidence type="ECO:0000313" key="3">
    <source>
        <dbReference type="Proteomes" id="UP000054266"/>
    </source>
</evidence>
<reference evidence="2 3" key="1">
    <citation type="submission" date="2015-01" db="EMBL/GenBank/DDBJ databases">
        <title>The Genome Sequence of Capronia semiimmersa CBS27337.</title>
        <authorList>
            <consortium name="The Broad Institute Genomics Platform"/>
            <person name="Cuomo C."/>
            <person name="de Hoog S."/>
            <person name="Gorbushina A."/>
            <person name="Stielow B."/>
            <person name="Teixiera M."/>
            <person name="Abouelleil A."/>
            <person name="Chapman S.B."/>
            <person name="Priest M."/>
            <person name="Young S.K."/>
            <person name="Wortman J."/>
            <person name="Nusbaum C."/>
            <person name="Birren B."/>
        </authorList>
    </citation>
    <scope>NUCLEOTIDE SEQUENCE [LARGE SCALE GENOMIC DNA]</scope>
    <source>
        <strain evidence="2 3">CBS 27337</strain>
    </source>
</reference>
<dbReference type="EMBL" id="KN846956">
    <property type="protein sequence ID" value="KIW73010.1"/>
    <property type="molecule type" value="Genomic_DNA"/>
</dbReference>
<feature type="compositionally biased region" description="Basic and acidic residues" evidence="1">
    <location>
        <begin position="304"/>
        <end position="321"/>
    </location>
</feature>
<keyword evidence="3" id="KW-1185">Reference proteome</keyword>
<feature type="region of interest" description="Disordered" evidence="1">
    <location>
        <begin position="205"/>
        <end position="237"/>
    </location>
</feature>
<feature type="region of interest" description="Disordered" evidence="1">
    <location>
        <begin position="1"/>
        <end position="79"/>
    </location>
</feature>
<sequence>MSTRDDDRPYKVVYSSRRREEIDDPMPTRRPRREVEYADDYRRERVYSRGPRDDRIEGDWHSRTSDPRNVPATGGITKTRYAVGRDRNAESYVKRSDTVIIEDRPPDHGRYEYEVLRPRKRDDGTYVVDIGGGGHSQDYAMDLDSRQPRPLPRREAPPTSRRDDVILYEGSRGAGRDRTVRDVAYKDVHVTEEIDDDRYSRRGRSYEAYAEDIPPPRRLKSAMRGGNNSPPDLRRRSSVGFYRDQISHHDASESRHERPGAEAHLAGRYLQGNGLADDDVYAAGYTRRNRSRSRSRGGYGPQRSDPRLHEHDEVDEERRTFTEQTMRQYEYEDDQRPAHPPQRGASRRRHHRHHRDDDDDRSSHYDTEVVKRTTKEYYR</sequence>
<protein>
    <submittedName>
        <fullName evidence="2">Uncharacterized protein</fullName>
    </submittedName>
</protein>
<feature type="compositionally biased region" description="Basic and acidic residues" evidence="1">
    <location>
        <begin position="33"/>
        <end position="66"/>
    </location>
</feature>
<feature type="compositionally biased region" description="Basic and acidic residues" evidence="1">
    <location>
        <begin position="1"/>
        <end position="10"/>
    </location>
</feature>
<name>A0A0D2G2L8_9EURO</name>
<feature type="region of interest" description="Disordered" evidence="1">
    <location>
        <begin position="124"/>
        <end position="170"/>
    </location>
</feature>
<feature type="region of interest" description="Disordered" evidence="1">
    <location>
        <begin position="286"/>
        <end position="379"/>
    </location>
</feature>
<dbReference type="HOGENOM" id="CLU_733623_0_0_1"/>
<feature type="compositionally biased region" description="Basic and acidic residues" evidence="1">
    <location>
        <begin position="143"/>
        <end position="165"/>
    </location>
</feature>
<evidence type="ECO:0000313" key="2">
    <source>
        <dbReference type="EMBL" id="KIW73010.1"/>
    </source>
</evidence>
<dbReference type="Proteomes" id="UP000054266">
    <property type="component" value="Unassembled WGS sequence"/>
</dbReference>
<organism evidence="2 3">
    <name type="scientific">Phialophora macrospora</name>
    <dbReference type="NCBI Taxonomy" id="1851006"/>
    <lineage>
        <taxon>Eukaryota</taxon>
        <taxon>Fungi</taxon>
        <taxon>Dikarya</taxon>
        <taxon>Ascomycota</taxon>
        <taxon>Pezizomycotina</taxon>
        <taxon>Eurotiomycetes</taxon>
        <taxon>Chaetothyriomycetidae</taxon>
        <taxon>Chaetothyriales</taxon>
        <taxon>Herpotrichiellaceae</taxon>
        <taxon>Phialophora</taxon>
    </lineage>
</organism>
<dbReference type="AlphaFoldDB" id="A0A0D2G2L8"/>
<proteinExistence type="predicted"/>
<accession>A0A0D2G2L8</accession>
<feature type="compositionally biased region" description="Basic and acidic residues" evidence="1">
    <location>
        <begin position="361"/>
        <end position="379"/>
    </location>
</feature>